<evidence type="ECO:0000313" key="2">
    <source>
        <dbReference type="EMBL" id="MBR7838543.1"/>
    </source>
</evidence>
<evidence type="ECO:0000313" key="3">
    <source>
        <dbReference type="Proteomes" id="UP000675781"/>
    </source>
</evidence>
<feature type="compositionally biased region" description="Low complexity" evidence="1">
    <location>
        <begin position="13"/>
        <end position="23"/>
    </location>
</feature>
<feature type="compositionally biased region" description="Low complexity" evidence="1">
    <location>
        <begin position="51"/>
        <end position="62"/>
    </location>
</feature>
<dbReference type="RefSeq" id="WP_212532999.1">
    <property type="nucleotide sequence ID" value="NZ_JAGSOG010000301.1"/>
</dbReference>
<proteinExistence type="predicted"/>
<sequence>MGKKGKAQRKPARAQQQATRPGQDAFGEAEERSAYPGKSQQSDAFGEAGERSAQPGRAQQGQRGKRSQKSAGA</sequence>
<feature type="region of interest" description="Disordered" evidence="1">
    <location>
        <begin position="1"/>
        <end position="73"/>
    </location>
</feature>
<gene>
    <name evidence="2" type="ORF">KDL01_35075</name>
</gene>
<accession>A0A941IV47</accession>
<dbReference type="Proteomes" id="UP000675781">
    <property type="component" value="Unassembled WGS sequence"/>
</dbReference>
<evidence type="ECO:0000256" key="1">
    <source>
        <dbReference type="SAM" id="MobiDB-lite"/>
    </source>
</evidence>
<dbReference type="EMBL" id="JAGSOG010000301">
    <property type="protein sequence ID" value="MBR7838543.1"/>
    <property type="molecule type" value="Genomic_DNA"/>
</dbReference>
<feature type="compositionally biased region" description="Basic residues" evidence="1">
    <location>
        <begin position="1"/>
        <end position="12"/>
    </location>
</feature>
<name>A0A941IV47_9ACTN</name>
<feature type="compositionally biased region" description="Basic residues" evidence="1">
    <location>
        <begin position="63"/>
        <end position="73"/>
    </location>
</feature>
<reference evidence="2" key="1">
    <citation type="submission" date="2021-04" db="EMBL/GenBank/DDBJ databases">
        <title>Genome based classification of Actinospica acidithermotolerans sp. nov., an actinobacterium isolated from an Indonesian hot spring.</title>
        <authorList>
            <person name="Kusuma A.B."/>
            <person name="Putra K.E."/>
            <person name="Nafisah S."/>
            <person name="Loh J."/>
            <person name="Nouioui I."/>
            <person name="Goodfellow M."/>
        </authorList>
    </citation>
    <scope>NUCLEOTIDE SEQUENCE</scope>
    <source>
        <strain evidence="2">CSCA 57</strain>
    </source>
</reference>
<dbReference type="AlphaFoldDB" id="A0A941IV47"/>
<comment type="caution">
    <text evidence="2">The sequence shown here is derived from an EMBL/GenBank/DDBJ whole genome shotgun (WGS) entry which is preliminary data.</text>
</comment>
<protein>
    <submittedName>
        <fullName evidence="2">Uncharacterized protein</fullName>
    </submittedName>
</protein>
<keyword evidence="3" id="KW-1185">Reference proteome</keyword>
<organism evidence="2 3">
    <name type="scientific">Actinospica durhamensis</name>
    <dbReference type="NCBI Taxonomy" id="1508375"/>
    <lineage>
        <taxon>Bacteria</taxon>
        <taxon>Bacillati</taxon>
        <taxon>Actinomycetota</taxon>
        <taxon>Actinomycetes</taxon>
        <taxon>Catenulisporales</taxon>
        <taxon>Actinospicaceae</taxon>
        <taxon>Actinospica</taxon>
    </lineage>
</organism>